<keyword evidence="2" id="KW-1185">Reference proteome</keyword>
<reference evidence="1 2" key="1">
    <citation type="journal article" date="2021" name="Int. J. Syst. Evol. Microbiol.">
        <title>Halobaculum halophilum sp. nov. and Halobaculum salinum sp. nov., isolated from salt lake and saline soil.</title>
        <authorList>
            <person name="Cui H.L."/>
            <person name="Shi X.W."/>
            <person name="Yin X.M."/>
            <person name="Yang X.Y."/>
            <person name="Hou J."/>
            <person name="Zhu L."/>
        </authorList>
    </citation>
    <scope>NUCLEOTIDE SEQUENCE [LARGE SCALE GENOMIC DNA]</scope>
    <source>
        <strain evidence="1 2">NBRC 109044</strain>
    </source>
</reference>
<proteinExistence type="predicted"/>
<dbReference type="AlphaFoldDB" id="A0A8T8WIY2"/>
<dbReference type="RefSeq" id="WP_222609584.1">
    <property type="nucleotide sequence ID" value="NZ_CP081960.1"/>
</dbReference>
<accession>A0A8T8WIY2</accession>
<dbReference type="EMBL" id="CP081960">
    <property type="protein sequence ID" value="QZP39835.1"/>
    <property type="molecule type" value="Genomic_DNA"/>
</dbReference>
<evidence type="ECO:0000313" key="2">
    <source>
        <dbReference type="Proteomes" id="UP000826254"/>
    </source>
</evidence>
<dbReference type="Proteomes" id="UP000826254">
    <property type="component" value="Plasmid unnamed2"/>
</dbReference>
<evidence type="ECO:0000313" key="1">
    <source>
        <dbReference type="EMBL" id="QZP39835.1"/>
    </source>
</evidence>
<organism evidence="1 2">
    <name type="scientific">Halobaculum magnesiiphilum</name>
    <dbReference type="NCBI Taxonomy" id="1017351"/>
    <lineage>
        <taxon>Archaea</taxon>
        <taxon>Methanobacteriati</taxon>
        <taxon>Methanobacteriota</taxon>
        <taxon>Stenosarchaea group</taxon>
        <taxon>Halobacteria</taxon>
        <taxon>Halobacteriales</taxon>
        <taxon>Haloferacaceae</taxon>
        <taxon>Halobaculum</taxon>
    </lineage>
</organism>
<protein>
    <submittedName>
        <fullName evidence="1">Uncharacterized protein</fullName>
    </submittedName>
</protein>
<name>A0A8T8WIY2_9EURY</name>
<dbReference type="KEGG" id="hmp:K6T50_18400"/>
<dbReference type="GeneID" id="67180156"/>
<keyword evidence="1" id="KW-0614">Plasmid</keyword>
<gene>
    <name evidence="1" type="ORF">K6T50_18400</name>
</gene>
<geneLocation type="plasmid" evidence="1 2">
    <name>unnamed2</name>
</geneLocation>
<sequence length="112" mass="12341">MINEVLEVHARGAVCVSLGGLHEELSFLTVLQEDLEAAEVLLDVFNRVNPGAVGGLLGPAVSEAEIEHDRAVDVAGRRAVREQYALVRLVDRDIERLDIVLELGESLRRERC</sequence>